<name>A0ACC2T8L0_9FUNG</name>
<dbReference type="Proteomes" id="UP001165960">
    <property type="component" value="Unassembled WGS sequence"/>
</dbReference>
<evidence type="ECO:0000313" key="1">
    <source>
        <dbReference type="EMBL" id="KAJ9070791.1"/>
    </source>
</evidence>
<protein>
    <submittedName>
        <fullName evidence="1">Uncharacterized protein</fullName>
    </submittedName>
</protein>
<keyword evidence="2" id="KW-1185">Reference proteome</keyword>
<accession>A0ACC2T8L0</accession>
<reference evidence="1" key="1">
    <citation type="submission" date="2022-04" db="EMBL/GenBank/DDBJ databases">
        <title>Genome of the entomopathogenic fungus Entomophthora muscae.</title>
        <authorList>
            <person name="Elya C."/>
            <person name="Lovett B.R."/>
            <person name="Lee E."/>
            <person name="Macias A.M."/>
            <person name="Hajek A.E."/>
            <person name="De Bivort B.L."/>
            <person name="Kasson M.T."/>
            <person name="De Fine Licht H.H."/>
            <person name="Stajich J.E."/>
        </authorList>
    </citation>
    <scope>NUCLEOTIDE SEQUENCE</scope>
    <source>
        <strain evidence="1">Berkeley</strain>
    </source>
</reference>
<comment type="caution">
    <text evidence="1">The sequence shown here is derived from an EMBL/GenBank/DDBJ whole genome shotgun (WGS) entry which is preliminary data.</text>
</comment>
<gene>
    <name evidence="1" type="ORF">DSO57_1003654</name>
</gene>
<evidence type="ECO:0000313" key="2">
    <source>
        <dbReference type="Proteomes" id="UP001165960"/>
    </source>
</evidence>
<dbReference type="EMBL" id="QTSX02003559">
    <property type="protein sequence ID" value="KAJ9070791.1"/>
    <property type="molecule type" value="Genomic_DNA"/>
</dbReference>
<organism evidence="1 2">
    <name type="scientific">Entomophthora muscae</name>
    <dbReference type="NCBI Taxonomy" id="34485"/>
    <lineage>
        <taxon>Eukaryota</taxon>
        <taxon>Fungi</taxon>
        <taxon>Fungi incertae sedis</taxon>
        <taxon>Zoopagomycota</taxon>
        <taxon>Entomophthoromycotina</taxon>
        <taxon>Entomophthoromycetes</taxon>
        <taxon>Entomophthorales</taxon>
        <taxon>Entomophthoraceae</taxon>
        <taxon>Entomophthora</taxon>
    </lineage>
</organism>
<proteinExistence type="predicted"/>
<sequence length="84" mass="9129">MTNSKENGESHRSLLGTSPDNLRHVSLKGLHDNRGLPKKDGGGSHNWGSIKDEVEASEEAPLGHPNNDQKIKVLDAESFSKLKS</sequence>